<keyword evidence="3" id="KW-0169">Cobalamin biosynthesis</keyword>
<dbReference type="EC" id="2.1.1.107" evidence="2"/>
<dbReference type="InterPro" id="IPR006366">
    <property type="entry name" value="CobA/CysG_C"/>
</dbReference>
<dbReference type="GO" id="GO:0009236">
    <property type="term" value="P:cobalamin biosynthetic process"/>
    <property type="evidence" value="ECO:0007669"/>
    <property type="project" value="UniProtKB-KW"/>
</dbReference>
<dbReference type="InterPro" id="IPR014776">
    <property type="entry name" value="4pyrrole_Mease_sub2"/>
</dbReference>
<evidence type="ECO:0000256" key="9">
    <source>
        <dbReference type="ARBA" id="ARBA00060548"/>
    </source>
</evidence>
<dbReference type="Gene3D" id="3.30.950.10">
    <property type="entry name" value="Methyltransferase, Cobalt-precorrin-4 Transmethylase, Domain 2"/>
    <property type="match status" value="1"/>
</dbReference>
<dbReference type="InterPro" id="IPR035996">
    <property type="entry name" value="4pyrrol_Methylase_sf"/>
</dbReference>
<gene>
    <name evidence="12" type="primary">cobA</name>
    <name evidence="12" type="ORF">C5Y83_13695</name>
</gene>
<comment type="caution">
    <text evidence="12">The sequence shown here is derived from an EMBL/GenBank/DDBJ whole genome shotgun (WGS) entry which is preliminary data.</text>
</comment>
<evidence type="ECO:0000256" key="6">
    <source>
        <dbReference type="ARBA" id="ARBA00022691"/>
    </source>
</evidence>
<dbReference type="GO" id="GO:0004851">
    <property type="term" value="F:uroporphyrin-III C-methyltransferase activity"/>
    <property type="evidence" value="ECO:0007669"/>
    <property type="project" value="UniProtKB-EC"/>
</dbReference>
<dbReference type="OrthoDB" id="9815856at2"/>
<name>A0A2S8FQV7_9BACT</name>
<sequence length="496" mass="54163">MGSGPGDPGLLTWRGICCLKKADVVLYDYLSNPELLSYVSSTAQRHCLGSHAERKLWTQEKINAEMVAHAQQGKTVVRLKCGDPTVFARAAEEFEALRKYDIPFQIVPGITAALAASAYAGIPLTHSAHASAVAFVTGHEKPGKQDSSIDFGALASFPGTLVFYMGVTTAPQWSAQLIEHGKPADTPCAIVRRCSWPDQETFRCTLGELPSLLHSGSKIRPPVITVVGEVAADRSIPNWFEERPLFGHSFLVTRPEHQAIDLQHELSELGAEVVLQPAIDIGPPHDSQPLDEAIRHLENYQWVVFSSANGVTFFIQRLKQLGFDYRKLGHVKFGSIGPGTADHLRSFGFHTDILPEEYRAESLVDALTASVRGDQVLLIRASRGRDVLPNGLSEAGAQVTEVVAYESEDVTQPSAEVERRLSARDVDWIIVTSSAIARATASLLPEAMKRSKLVSISPITSDTLRELGYEPTVEAKVYTMDGIVEAILDYVTKLAN</sequence>
<evidence type="ECO:0000256" key="8">
    <source>
        <dbReference type="ARBA" id="ARBA00025705"/>
    </source>
</evidence>
<evidence type="ECO:0000256" key="2">
    <source>
        <dbReference type="ARBA" id="ARBA00012162"/>
    </source>
</evidence>
<proteinExistence type="inferred from homology"/>
<dbReference type="NCBIfam" id="TIGR01469">
    <property type="entry name" value="cobA_cysG_Cterm"/>
    <property type="match status" value="1"/>
</dbReference>
<dbReference type="EMBL" id="PUHY01000010">
    <property type="protein sequence ID" value="PQO34563.1"/>
    <property type="molecule type" value="Genomic_DNA"/>
</dbReference>
<evidence type="ECO:0000256" key="1">
    <source>
        <dbReference type="ARBA" id="ARBA00005879"/>
    </source>
</evidence>
<dbReference type="CDD" id="cd11642">
    <property type="entry name" value="SUMT"/>
    <property type="match status" value="1"/>
</dbReference>
<evidence type="ECO:0000313" key="12">
    <source>
        <dbReference type="EMBL" id="PQO34563.1"/>
    </source>
</evidence>
<dbReference type="GO" id="GO:0004852">
    <property type="term" value="F:uroporphyrinogen-III synthase activity"/>
    <property type="evidence" value="ECO:0007669"/>
    <property type="project" value="InterPro"/>
</dbReference>
<dbReference type="InterPro" id="IPR003754">
    <property type="entry name" value="4pyrrol_synth_uPrphyn_synth"/>
</dbReference>
<evidence type="ECO:0000259" key="11">
    <source>
        <dbReference type="Pfam" id="PF02602"/>
    </source>
</evidence>
<dbReference type="AlphaFoldDB" id="A0A2S8FQV7"/>
<feature type="domain" description="Tetrapyrrole biosynthesis uroporphyrinogen III synthase" evidence="11">
    <location>
        <begin position="262"/>
        <end position="485"/>
    </location>
</feature>
<dbReference type="FunFam" id="3.40.1010.10:FF:000001">
    <property type="entry name" value="Siroheme synthase"/>
    <property type="match status" value="1"/>
</dbReference>
<evidence type="ECO:0000256" key="5">
    <source>
        <dbReference type="ARBA" id="ARBA00022679"/>
    </source>
</evidence>
<keyword evidence="7" id="KW-0627">Porphyrin biosynthesis</keyword>
<dbReference type="Proteomes" id="UP000238322">
    <property type="component" value="Unassembled WGS sequence"/>
</dbReference>
<dbReference type="InterPro" id="IPR050161">
    <property type="entry name" value="Siro_Cobalamin_biosynth"/>
</dbReference>
<evidence type="ECO:0000259" key="10">
    <source>
        <dbReference type="Pfam" id="PF00590"/>
    </source>
</evidence>
<comment type="similarity">
    <text evidence="1">Belongs to the precorrin methyltransferase family.</text>
</comment>
<evidence type="ECO:0000256" key="4">
    <source>
        <dbReference type="ARBA" id="ARBA00022603"/>
    </source>
</evidence>
<dbReference type="PANTHER" id="PTHR45790">
    <property type="entry name" value="SIROHEME SYNTHASE-RELATED"/>
    <property type="match status" value="1"/>
</dbReference>
<comment type="pathway">
    <text evidence="9">Cofactor biosynthesis; adenosylcobalamin biosynthesis; precorrin-2 from uroporphyrinogen III: step 1/1.</text>
</comment>
<feature type="domain" description="Tetrapyrrole methylase" evidence="10">
    <location>
        <begin position="2"/>
        <end position="209"/>
    </location>
</feature>
<evidence type="ECO:0000256" key="7">
    <source>
        <dbReference type="ARBA" id="ARBA00023244"/>
    </source>
</evidence>
<dbReference type="FunFam" id="3.30.950.10:FF:000001">
    <property type="entry name" value="Siroheme synthase"/>
    <property type="match status" value="1"/>
</dbReference>
<protein>
    <recommendedName>
        <fullName evidence="2">uroporphyrinogen-III C-methyltransferase</fullName>
        <ecNumber evidence="2">2.1.1.107</ecNumber>
    </recommendedName>
</protein>
<organism evidence="12 13">
    <name type="scientific">Blastopirellula marina</name>
    <dbReference type="NCBI Taxonomy" id="124"/>
    <lineage>
        <taxon>Bacteria</taxon>
        <taxon>Pseudomonadati</taxon>
        <taxon>Planctomycetota</taxon>
        <taxon>Planctomycetia</taxon>
        <taxon>Pirellulales</taxon>
        <taxon>Pirellulaceae</taxon>
        <taxon>Blastopirellula</taxon>
    </lineage>
</organism>
<dbReference type="Gene3D" id="3.40.1010.10">
    <property type="entry name" value="Cobalt-precorrin-4 Transmethylase, Domain 1"/>
    <property type="match status" value="1"/>
</dbReference>
<dbReference type="GO" id="GO:0019354">
    <property type="term" value="P:siroheme biosynthetic process"/>
    <property type="evidence" value="ECO:0007669"/>
    <property type="project" value="InterPro"/>
</dbReference>
<evidence type="ECO:0000256" key="3">
    <source>
        <dbReference type="ARBA" id="ARBA00022573"/>
    </source>
</evidence>
<dbReference type="NCBIfam" id="NF004790">
    <property type="entry name" value="PRK06136.1"/>
    <property type="match status" value="1"/>
</dbReference>
<keyword evidence="6" id="KW-0949">S-adenosyl-L-methionine</keyword>
<dbReference type="InterPro" id="IPR014777">
    <property type="entry name" value="4pyrrole_Mease_sub1"/>
</dbReference>
<keyword evidence="5 12" id="KW-0808">Transferase</keyword>
<evidence type="ECO:0000313" key="13">
    <source>
        <dbReference type="Proteomes" id="UP000238322"/>
    </source>
</evidence>
<dbReference type="SUPFAM" id="SSF53790">
    <property type="entry name" value="Tetrapyrrole methylase"/>
    <property type="match status" value="1"/>
</dbReference>
<dbReference type="GO" id="GO:0032259">
    <property type="term" value="P:methylation"/>
    <property type="evidence" value="ECO:0007669"/>
    <property type="project" value="UniProtKB-KW"/>
</dbReference>
<dbReference type="InterPro" id="IPR000878">
    <property type="entry name" value="4pyrrol_Mease"/>
</dbReference>
<dbReference type="Pfam" id="PF00590">
    <property type="entry name" value="TP_methylase"/>
    <property type="match status" value="1"/>
</dbReference>
<dbReference type="PANTHER" id="PTHR45790:SF3">
    <property type="entry name" value="S-ADENOSYL-L-METHIONINE-DEPENDENT UROPORPHYRINOGEN III METHYLTRANSFERASE, CHLOROPLASTIC"/>
    <property type="match status" value="1"/>
</dbReference>
<dbReference type="InterPro" id="IPR036108">
    <property type="entry name" value="4pyrrol_syn_uPrphyn_synt_sf"/>
</dbReference>
<dbReference type="Gene3D" id="3.40.50.10090">
    <property type="match status" value="2"/>
</dbReference>
<dbReference type="Pfam" id="PF02602">
    <property type="entry name" value="HEM4"/>
    <property type="match status" value="1"/>
</dbReference>
<accession>A0A2S8FQV7</accession>
<dbReference type="SUPFAM" id="SSF69618">
    <property type="entry name" value="HemD-like"/>
    <property type="match status" value="1"/>
</dbReference>
<comment type="pathway">
    <text evidence="8">Porphyrin-containing compound metabolism; siroheme biosynthesis; precorrin-2 from uroporphyrinogen III: step 1/1.</text>
</comment>
<reference evidence="12 13" key="1">
    <citation type="submission" date="2018-02" db="EMBL/GenBank/DDBJ databases">
        <title>Comparative genomes isolates from brazilian mangrove.</title>
        <authorList>
            <person name="Araujo J.E."/>
            <person name="Taketani R.G."/>
            <person name="Silva M.C.P."/>
            <person name="Loureco M.V."/>
            <person name="Andreote F.D."/>
        </authorList>
    </citation>
    <scope>NUCLEOTIDE SEQUENCE [LARGE SCALE GENOMIC DNA]</scope>
    <source>
        <strain evidence="12 13">Hex-1 MGV</strain>
    </source>
</reference>
<dbReference type="CDD" id="cd06578">
    <property type="entry name" value="HemD"/>
    <property type="match status" value="1"/>
</dbReference>
<keyword evidence="4 12" id="KW-0489">Methyltransferase</keyword>